<keyword evidence="4" id="KW-1003">Cell membrane</keyword>
<dbReference type="AlphaFoldDB" id="A0A6N8GJN1"/>
<dbReference type="GO" id="GO:0070069">
    <property type="term" value="C:cytochrome complex"/>
    <property type="evidence" value="ECO:0007669"/>
    <property type="project" value="TreeGrafter"/>
</dbReference>
<dbReference type="Proteomes" id="UP000436989">
    <property type="component" value="Unassembled WGS sequence"/>
</dbReference>
<evidence type="ECO:0000256" key="10">
    <source>
        <dbReference type="ARBA" id="ARBA00023004"/>
    </source>
</evidence>
<name>A0A6N8GJN1_9MICC</name>
<keyword evidence="15" id="KW-1185">Reference proteome</keyword>
<evidence type="ECO:0000256" key="3">
    <source>
        <dbReference type="ARBA" id="ARBA00022448"/>
    </source>
</evidence>
<evidence type="ECO:0000256" key="7">
    <source>
        <dbReference type="ARBA" id="ARBA00022723"/>
    </source>
</evidence>
<dbReference type="GO" id="GO:0046872">
    <property type="term" value="F:metal ion binding"/>
    <property type="evidence" value="ECO:0007669"/>
    <property type="project" value="UniProtKB-KW"/>
</dbReference>
<feature type="transmembrane region" description="Helical" evidence="13">
    <location>
        <begin position="196"/>
        <end position="217"/>
    </location>
</feature>
<keyword evidence="6 13" id="KW-0812">Transmembrane</keyword>
<dbReference type="GO" id="GO:0009055">
    <property type="term" value="F:electron transfer activity"/>
    <property type="evidence" value="ECO:0007669"/>
    <property type="project" value="TreeGrafter"/>
</dbReference>
<accession>A0A6N8GJN1</accession>
<evidence type="ECO:0000256" key="9">
    <source>
        <dbReference type="ARBA" id="ARBA00022989"/>
    </source>
</evidence>
<feature type="region of interest" description="Disordered" evidence="12">
    <location>
        <begin position="345"/>
        <end position="368"/>
    </location>
</feature>
<dbReference type="GO" id="GO:0005886">
    <property type="term" value="C:plasma membrane"/>
    <property type="evidence" value="ECO:0007669"/>
    <property type="project" value="UniProtKB-SubCell"/>
</dbReference>
<evidence type="ECO:0000256" key="5">
    <source>
        <dbReference type="ARBA" id="ARBA00022617"/>
    </source>
</evidence>
<evidence type="ECO:0000256" key="1">
    <source>
        <dbReference type="ARBA" id="ARBA00004651"/>
    </source>
</evidence>
<dbReference type="NCBIfam" id="TIGR00203">
    <property type="entry name" value="cydB"/>
    <property type="match status" value="1"/>
</dbReference>
<sequence>MDFLPTLWFIAIAVLWTGFLLLDGFDLGVGMLMLTSTRDERERRQMLNTIGPVWDGNEVWLITAAAGLFAAFPLWYASLFSALYLPLVFVLVGLIFRAVSIEYRGKGHSDRWRRWADRGLGTGSFLAAFGLGAALALTTTGLPIDANGDRVGGAFAWFTPYALLGGLAAVGFCLVHAAAFLGLKTEGPVRLRARRLLVRFGLPALLPLAGWVVAVQLLTGRSWTWLLLGGAVVAGLFGWASARLGREVRAFAGTSGVLVLGVASIFANVYPVVLPSTLDPAWHLTVANASNSDYTLGVLTVVAGLGLPLVLLYQGWSYWVFRRRLTTDHLPAAHAVRAAVAPAAGAVSPGSTSGGHRRAGGPEDAGPA</sequence>
<keyword evidence="3" id="KW-0813">Transport</keyword>
<dbReference type="PANTHER" id="PTHR43141">
    <property type="entry name" value="CYTOCHROME BD2 SUBUNIT II"/>
    <property type="match status" value="1"/>
</dbReference>
<keyword evidence="11 13" id="KW-0472">Membrane</keyword>
<evidence type="ECO:0000313" key="15">
    <source>
        <dbReference type="Proteomes" id="UP000436989"/>
    </source>
</evidence>
<dbReference type="EMBL" id="WOGU01000005">
    <property type="protein sequence ID" value="MUN63108.1"/>
    <property type="molecule type" value="Genomic_DNA"/>
</dbReference>
<dbReference type="GO" id="GO:0019646">
    <property type="term" value="P:aerobic electron transport chain"/>
    <property type="evidence" value="ECO:0007669"/>
    <property type="project" value="TreeGrafter"/>
</dbReference>
<feature type="transmembrane region" description="Helical" evidence="13">
    <location>
        <begin position="120"/>
        <end position="142"/>
    </location>
</feature>
<feature type="transmembrane region" description="Helical" evidence="13">
    <location>
        <begin position="82"/>
        <end position="99"/>
    </location>
</feature>
<evidence type="ECO:0000313" key="14">
    <source>
        <dbReference type="EMBL" id="MUN63108.1"/>
    </source>
</evidence>
<evidence type="ECO:0000256" key="13">
    <source>
        <dbReference type="SAM" id="Phobius"/>
    </source>
</evidence>
<keyword evidence="9 13" id="KW-1133">Transmembrane helix</keyword>
<dbReference type="PIRSF" id="PIRSF000267">
    <property type="entry name" value="Cyt_oxidse_sub2"/>
    <property type="match status" value="1"/>
</dbReference>
<keyword evidence="7" id="KW-0479">Metal-binding</keyword>
<dbReference type="InterPro" id="IPR003317">
    <property type="entry name" value="Cyt-d_oxidase_su2"/>
</dbReference>
<evidence type="ECO:0000256" key="11">
    <source>
        <dbReference type="ARBA" id="ARBA00023136"/>
    </source>
</evidence>
<comment type="caution">
    <text evidence="14">The sequence shown here is derived from an EMBL/GenBank/DDBJ whole genome shotgun (WGS) entry which is preliminary data.</text>
</comment>
<feature type="transmembrane region" description="Helical" evidence="13">
    <location>
        <begin position="6"/>
        <end position="35"/>
    </location>
</feature>
<proteinExistence type="inferred from homology"/>
<feature type="transmembrane region" description="Helical" evidence="13">
    <location>
        <begin position="162"/>
        <end position="184"/>
    </location>
</feature>
<evidence type="ECO:0000256" key="8">
    <source>
        <dbReference type="ARBA" id="ARBA00022982"/>
    </source>
</evidence>
<organism evidence="14 15">
    <name type="scientific">Kocuria sediminis</name>
    <dbReference type="NCBI Taxonomy" id="1038857"/>
    <lineage>
        <taxon>Bacteria</taxon>
        <taxon>Bacillati</taxon>
        <taxon>Actinomycetota</taxon>
        <taxon>Actinomycetes</taxon>
        <taxon>Micrococcales</taxon>
        <taxon>Micrococcaceae</taxon>
        <taxon>Kocuria</taxon>
    </lineage>
</organism>
<dbReference type="RefSeq" id="WP_156268879.1">
    <property type="nucleotide sequence ID" value="NZ_WOGU01000005.1"/>
</dbReference>
<feature type="transmembrane region" description="Helical" evidence="13">
    <location>
        <begin position="294"/>
        <end position="313"/>
    </location>
</feature>
<protein>
    <submittedName>
        <fullName evidence="14">Cytochrome d ubiquinol oxidase subunit II</fullName>
    </submittedName>
</protein>
<dbReference type="GO" id="GO:0016682">
    <property type="term" value="F:oxidoreductase activity, acting on diphenols and related substances as donors, oxygen as acceptor"/>
    <property type="evidence" value="ECO:0007669"/>
    <property type="project" value="TreeGrafter"/>
</dbReference>
<reference evidence="14 15" key="1">
    <citation type="submission" date="2019-12" db="EMBL/GenBank/DDBJ databases">
        <authorList>
            <person name="Shi Y."/>
        </authorList>
    </citation>
    <scope>NUCLEOTIDE SEQUENCE [LARGE SCALE GENOMIC DNA]</scope>
    <source>
        <strain evidence="14 15">JCM 17929</strain>
    </source>
</reference>
<keyword evidence="10" id="KW-0408">Iron</keyword>
<evidence type="ECO:0000256" key="6">
    <source>
        <dbReference type="ARBA" id="ARBA00022692"/>
    </source>
</evidence>
<comment type="similarity">
    <text evidence="2">Belongs to the cytochrome ubiquinol oxidase subunit 2 family.</text>
</comment>
<feature type="transmembrane region" description="Helical" evidence="13">
    <location>
        <begin position="223"/>
        <end position="242"/>
    </location>
</feature>
<dbReference type="PANTHER" id="PTHR43141:SF5">
    <property type="entry name" value="CYTOCHROME BD-I UBIQUINOL OXIDASE SUBUNIT 2"/>
    <property type="match status" value="1"/>
</dbReference>
<evidence type="ECO:0000256" key="4">
    <source>
        <dbReference type="ARBA" id="ARBA00022475"/>
    </source>
</evidence>
<keyword evidence="8" id="KW-0249">Electron transport</keyword>
<gene>
    <name evidence="14" type="primary">cydB</name>
    <name evidence="14" type="ORF">GMA12_08135</name>
</gene>
<evidence type="ECO:0000256" key="12">
    <source>
        <dbReference type="SAM" id="MobiDB-lite"/>
    </source>
</evidence>
<keyword evidence="5" id="KW-0349">Heme</keyword>
<evidence type="ECO:0000256" key="2">
    <source>
        <dbReference type="ARBA" id="ARBA00007543"/>
    </source>
</evidence>
<comment type="subcellular location">
    <subcellularLocation>
        <location evidence="1">Cell membrane</location>
        <topology evidence="1">Multi-pass membrane protein</topology>
    </subcellularLocation>
</comment>
<dbReference type="Pfam" id="PF02322">
    <property type="entry name" value="Cyt_bd_oxida_II"/>
    <property type="match status" value="1"/>
</dbReference>
<feature type="transmembrane region" description="Helical" evidence="13">
    <location>
        <begin position="254"/>
        <end position="274"/>
    </location>
</feature>